<feature type="transmembrane region" description="Helical" evidence="18">
    <location>
        <begin position="172"/>
        <end position="190"/>
    </location>
</feature>
<evidence type="ECO:0000313" key="20">
    <source>
        <dbReference type="EMBL" id="QDE13337.1"/>
    </source>
</evidence>
<evidence type="ECO:0000256" key="9">
    <source>
        <dbReference type="ARBA" id="ARBA00022792"/>
    </source>
</evidence>
<keyword evidence="10 18" id="KW-1278">Translocase</keyword>
<comment type="similarity">
    <text evidence="3 18">Belongs to the complex I subunit 2 family.</text>
</comment>
<gene>
    <name evidence="20" type="primary">ND2</name>
</gene>
<dbReference type="InterPro" id="IPR003917">
    <property type="entry name" value="NADH_UbQ_OxRdtase_chain2"/>
</dbReference>
<evidence type="ECO:0000259" key="19">
    <source>
        <dbReference type="Pfam" id="PF00361"/>
    </source>
</evidence>
<keyword evidence="9 18" id="KW-0999">Mitochondrion inner membrane</keyword>
<evidence type="ECO:0000256" key="11">
    <source>
        <dbReference type="ARBA" id="ARBA00022982"/>
    </source>
</evidence>
<feature type="transmembrane region" description="Helical" evidence="18">
    <location>
        <begin position="93"/>
        <end position="113"/>
    </location>
</feature>
<keyword evidence="15 18" id="KW-0496">Mitochondrion</keyword>
<evidence type="ECO:0000256" key="17">
    <source>
        <dbReference type="ARBA" id="ARBA00049551"/>
    </source>
</evidence>
<keyword evidence="14 18" id="KW-0830">Ubiquinone</keyword>
<evidence type="ECO:0000256" key="10">
    <source>
        <dbReference type="ARBA" id="ARBA00022967"/>
    </source>
</evidence>
<evidence type="ECO:0000256" key="14">
    <source>
        <dbReference type="ARBA" id="ARBA00023075"/>
    </source>
</evidence>
<feature type="transmembrane region" description="Helical" evidence="18">
    <location>
        <begin position="196"/>
        <end position="222"/>
    </location>
</feature>
<evidence type="ECO:0000256" key="5">
    <source>
        <dbReference type="ARBA" id="ARBA00021008"/>
    </source>
</evidence>
<dbReference type="Pfam" id="PF00361">
    <property type="entry name" value="Proton_antipo_M"/>
    <property type="match status" value="1"/>
</dbReference>
<keyword evidence="8 18" id="KW-0812">Transmembrane</keyword>
<keyword evidence="13 18" id="KW-0520">NAD</keyword>
<dbReference type="CTD" id="4536"/>
<feature type="transmembrane region" description="Helical" evidence="18">
    <location>
        <begin position="234"/>
        <end position="253"/>
    </location>
</feature>
<evidence type="ECO:0000256" key="18">
    <source>
        <dbReference type="RuleBase" id="RU003403"/>
    </source>
</evidence>
<comment type="function">
    <text evidence="18">Core subunit of the mitochondrial membrane respiratory chain NADH dehydrogenase (Complex I) which catalyzes electron transfer from NADH through the respiratory chain, using ubiquinone as an electron acceptor. Essential for the catalytic activity and assembly of complex I.</text>
</comment>
<evidence type="ECO:0000256" key="4">
    <source>
        <dbReference type="ARBA" id="ARBA00012944"/>
    </source>
</evidence>
<keyword evidence="7 18" id="KW-0679">Respiratory chain</keyword>
<evidence type="ECO:0000256" key="2">
    <source>
        <dbReference type="ARBA" id="ARBA00004448"/>
    </source>
</evidence>
<geneLocation type="mitochondrion" evidence="20"/>
<evidence type="ECO:0000256" key="7">
    <source>
        <dbReference type="ARBA" id="ARBA00022660"/>
    </source>
</evidence>
<proteinExistence type="inferred from homology"/>
<accession>A0A4Y5WZ90</accession>
<keyword evidence="16 18" id="KW-0472">Membrane</keyword>
<feature type="transmembrane region" description="Helical" evidence="18">
    <location>
        <begin position="310"/>
        <end position="331"/>
    </location>
</feature>
<dbReference type="EC" id="7.1.1.2" evidence="4 18"/>
<dbReference type="InterPro" id="IPR001750">
    <property type="entry name" value="ND/Mrp_TM"/>
</dbReference>
<keyword evidence="6" id="KW-0813">Transport</keyword>
<keyword evidence="12 18" id="KW-1133">Transmembrane helix</keyword>
<keyword evidence="11 18" id="KW-0249">Electron transport</keyword>
<feature type="transmembrane region" description="Helical" evidence="18">
    <location>
        <begin position="58"/>
        <end position="81"/>
    </location>
</feature>
<dbReference type="RefSeq" id="YP_009676406.1">
    <property type="nucleotide sequence ID" value="NC_043920.1"/>
</dbReference>
<dbReference type="PRINTS" id="PR01436">
    <property type="entry name" value="NADHDHGNASE2"/>
</dbReference>
<comment type="catalytic activity">
    <reaction evidence="17 18">
        <text>a ubiquinone + NADH + 5 H(+)(in) = a ubiquinol + NAD(+) + 4 H(+)(out)</text>
        <dbReference type="Rhea" id="RHEA:29091"/>
        <dbReference type="Rhea" id="RHEA-COMP:9565"/>
        <dbReference type="Rhea" id="RHEA-COMP:9566"/>
        <dbReference type="ChEBI" id="CHEBI:15378"/>
        <dbReference type="ChEBI" id="CHEBI:16389"/>
        <dbReference type="ChEBI" id="CHEBI:17976"/>
        <dbReference type="ChEBI" id="CHEBI:57540"/>
        <dbReference type="ChEBI" id="CHEBI:57945"/>
        <dbReference type="EC" id="7.1.1.2"/>
    </reaction>
</comment>
<evidence type="ECO:0000256" key="12">
    <source>
        <dbReference type="ARBA" id="ARBA00022989"/>
    </source>
</evidence>
<evidence type="ECO:0000256" key="3">
    <source>
        <dbReference type="ARBA" id="ARBA00007012"/>
    </source>
</evidence>
<sequence length="332" mass="37825">MNLYFPPFIYSFFLVLGTLISISSSSLFGMWMGLEVNLMSFIPLIINLENNKKSSEAAIKYFLVQAIASSVFIFSSLVFFVYSGNFISEGFNFIVSLALLTKLGMAPLHFWFPEVIDGLNWINSLVLLTWQKISPLIILSMFFNPKILIFGSLASAITGAISGFNQTSFRKILAFSSISHLGWMGSLMYMNQGLWVNYFLIYILTSFIMCMSFWYFSLSYISQLSLVKDLKNKFVVFINILSLGGLPPLLGFFPKLTAILALMKNIPVLSVLIFSSLITLYFYTRICSSTFTLFIQNLLWVYKLNSKKNFYFLSFLTLISAFGIFPVLYIFM</sequence>
<evidence type="ECO:0000256" key="1">
    <source>
        <dbReference type="ARBA" id="ARBA00003257"/>
    </source>
</evidence>
<name>A0A4Y5WZ90_CHTCH</name>
<comment type="subcellular location">
    <subcellularLocation>
        <location evidence="2 18">Mitochondrion inner membrane</location>
        <topology evidence="2 18">Multi-pass membrane protein</topology>
    </subcellularLocation>
</comment>
<dbReference type="GeneID" id="40867901"/>
<dbReference type="GO" id="GO:0005743">
    <property type="term" value="C:mitochondrial inner membrane"/>
    <property type="evidence" value="ECO:0007669"/>
    <property type="project" value="UniProtKB-SubCell"/>
</dbReference>
<dbReference type="GO" id="GO:0006120">
    <property type="term" value="P:mitochondrial electron transport, NADH to ubiquinone"/>
    <property type="evidence" value="ECO:0007669"/>
    <property type="project" value="InterPro"/>
</dbReference>
<comment type="function">
    <text evidence="1">Core subunit of the mitochondrial membrane respiratory chain NADH dehydrogenase (Complex I) that is believed to belong to the minimal assembly required for catalysis. Complex I functions in the transfer of electrons from NADH to the respiratory chain. The immediate electron acceptor for the enzyme is believed to be ubiquinone.</text>
</comment>
<dbReference type="InterPro" id="IPR050175">
    <property type="entry name" value="Complex_I_Subunit_2"/>
</dbReference>
<feature type="transmembrane region" description="Helical" evidence="18">
    <location>
        <begin position="12"/>
        <end position="34"/>
    </location>
</feature>
<evidence type="ECO:0000256" key="16">
    <source>
        <dbReference type="ARBA" id="ARBA00023136"/>
    </source>
</evidence>
<evidence type="ECO:0000256" key="6">
    <source>
        <dbReference type="ARBA" id="ARBA00022448"/>
    </source>
</evidence>
<dbReference type="PANTHER" id="PTHR46552:SF1">
    <property type="entry name" value="NADH-UBIQUINONE OXIDOREDUCTASE CHAIN 2"/>
    <property type="match status" value="1"/>
</dbReference>
<feature type="transmembrane region" description="Helical" evidence="18">
    <location>
        <begin position="133"/>
        <end position="160"/>
    </location>
</feature>
<reference evidence="20" key="1">
    <citation type="journal article" date="2019" name="Acta Oceanol. Sin.">
        <title>Mitochondrial genome of Chthamalus challengeri (Crustacea: Sessilia): gene order comparison within Chthamalidae and phylogenetic consideration within Balanomorpha.</title>
        <authorList>
            <person name="Chen P."/>
            <person name="Song J."/>
            <person name="Shen X."/>
            <person name="Cai Y."/>
            <person name="Chu K.H."/>
            <person name="Li Y."/>
            <person name="Tian M."/>
        </authorList>
    </citation>
    <scope>NUCLEOTIDE SEQUENCE</scope>
</reference>
<dbReference type="EMBL" id="KY865097">
    <property type="protein sequence ID" value="QDE13337.1"/>
    <property type="molecule type" value="Genomic_DNA"/>
</dbReference>
<dbReference type="PANTHER" id="PTHR46552">
    <property type="entry name" value="NADH-UBIQUINONE OXIDOREDUCTASE CHAIN 2"/>
    <property type="match status" value="1"/>
</dbReference>
<organism evidence="20">
    <name type="scientific">Chthamalus challengeri</name>
    <name type="common">Common sessile barnacle</name>
    <dbReference type="NCBI Taxonomy" id="261891"/>
    <lineage>
        <taxon>Eukaryota</taxon>
        <taxon>Metazoa</taxon>
        <taxon>Ecdysozoa</taxon>
        <taxon>Arthropoda</taxon>
        <taxon>Crustacea</taxon>
        <taxon>Multicrustacea</taxon>
        <taxon>Cirripedia</taxon>
        <taxon>Thoracica</taxon>
        <taxon>Thoracicalcarea</taxon>
        <taxon>Balanomorpha</taxon>
        <taxon>Chthamaloidea</taxon>
        <taxon>Chthamalidae</taxon>
        <taxon>Chthamalus</taxon>
    </lineage>
</organism>
<protein>
    <recommendedName>
        <fullName evidence="5 18">NADH-ubiquinone oxidoreductase chain 2</fullName>
        <ecNumber evidence="4 18">7.1.1.2</ecNumber>
    </recommendedName>
</protein>
<evidence type="ECO:0000256" key="13">
    <source>
        <dbReference type="ARBA" id="ARBA00023027"/>
    </source>
</evidence>
<dbReference type="GO" id="GO:0008137">
    <property type="term" value="F:NADH dehydrogenase (ubiquinone) activity"/>
    <property type="evidence" value="ECO:0007669"/>
    <property type="project" value="UniProtKB-EC"/>
</dbReference>
<feature type="domain" description="NADH:quinone oxidoreductase/Mrp antiporter transmembrane" evidence="19">
    <location>
        <begin position="24"/>
        <end position="279"/>
    </location>
</feature>
<feature type="transmembrane region" description="Helical" evidence="18">
    <location>
        <begin position="265"/>
        <end position="283"/>
    </location>
</feature>
<evidence type="ECO:0000256" key="15">
    <source>
        <dbReference type="ARBA" id="ARBA00023128"/>
    </source>
</evidence>
<evidence type="ECO:0000256" key="8">
    <source>
        <dbReference type="ARBA" id="ARBA00022692"/>
    </source>
</evidence>
<dbReference type="AlphaFoldDB" id="A0A4Y5WZ90"/>